<sequence>MSQRDLHLLRHKAIEYIHESDAVQLAIKTERAKEPLVKNTYANPPPPSGGVGSTVPSQRLSYLETRKGIIESCIRDTLKPYAQAICLHFSKKVLSKLPREMRDIVYEYLVTPDYIWVGTEYFTNTGPPCDVQRDAHFWSPAYVGDAMQAEIVQTWYRTSLFYLWNRAKNHELIERFLTQDRWGIGVLPHEHISRLRFDLGDDLIHQREIRVHVPGRSRQERCLDERYVPALTAPLKTVLRFTFPNRAHFLIRIHTLGSLETACLSGTLLDKTLEEILADLKTLKASGQRWTVQWSEMPTLEFTSAERELAVQTWKEAIELERRRARF</sequence>
<proteinExistence type="predicted"/>
<protein>
    <submittedName>
        <fullName evidence="2">Uncharacterized protein</fullName>
    </submittedName>
</protein>
<feature type="region of interest" description="Disordered" evidence="1">
    <location>
        <begin position="36"/>
        <end position="56"/>
    </location>
</feature>
<keyword evidence="3" id="KW-1185">Reference proteome</keyword>
<dbReference type="EMBL" id="JAGMVJ010000021">
    <property type="protein sequence ID" value="KAH7074231.1"/>
    <property type="molecule type" value="Genomic_DNA"/>
</dbReference>
<name>A0A8K0VT60_9PLEO</name>
<evidence type="ECO:0000313" key="2">
    <source>
        <dbReference type="EMBL" id="KAH7074231.1"/>
    </source>
</evidence>
<accession>A0A8K0VT60</accession>
<gene>
    <name evidence="2" type="ORF">FB567DRAFT_191895</name>
</gene>
<evidence type="ECO:0000256" key="1">
    <source>
        <dbReference type="SAM" id="MobiDB-lite"/>
    </source>
</evidence>
<dbReference type="OrthoDB" id="3684889at2759"/>
<dbReference type="AlphaFoldDB" id="A0A8K0VT60"/>
<comment type="caution">
    <text evidence="2">The sequence shown here is derived from an EMBL/GenBank/DDBJ whole genome shotgun (WGS) entry which is preliminary data.</text>
</comment>
<organism evidence="2 3">
    <name type="scientific">Paraphoma chrysanthemicola</name>
    <dbReference type="NCBI Taxonomy" id="798071"/>
    <lineage>
        <taxon>Eukaryota</taxon>
        <taxon>Fungi</taxon>
        <taxon>Dikarya</taxon>
        <taxon>Ascomycota</taxon>
        <taxon>Pezizomycotina</taxon>
        <taxon>Dothideomycetes</taxon>
        <taxon>Pleosporomycetidae</taxon>
        <taxon>Pleosporales</taxon>
        <taxon>Pleosporineae</taxon>
        <taxon>Phaeosphaeriaceae</taxon>
        <taxon>Paraphoma</taxon>
    </lineage>
</organism>
<evidence type="ECO:0000313" key="3">
    <source>
        <dbReference type="Proteomes" id="UP000813461"/>
    </source>
</evidence>
<dbReference type="Proteomes" id="UP000813461">
    <property type="component" value="Unassembled WGS sequence"/>
</dbReference>
<reference evidence="2" key="1">
    <citation type="journal article" date="2021" name="Nat. Commun.">
        <title>Genetic determinants of endophytism in the Arabidopsis root mycobiome.</title>
        <authorList>
            <person name="Mesny F."/>
            <person name="Miyauchi S."/>
            <person name="Thiergart T."/>
            <person name="Pickel B."/>
            <person name="Atanasova L."/>
            <person name="Karlsson M."/>
            <person name="Huettel B."/>
            <person name="Barry K.W."/>
            <person name="Haridas S."/>
            <person name="Chen C."/>
            <person name="Bauer D."/>
            <person name="Andreopoulos W."/>
            <person name="Pangilinan J."/>
            <person name="LaButti K."/>
            <person name="Riley R."/>
            <person name="Lipzen A."/>
            <person name="Clum A."/>
            <person name="Drula E."/>
            <person name="Henrissat B."/>
            <person name="Kohler A."/>
            <person name="Grigoriev I.V."/>
            <person name="Martin F.M."/>
            <person name="Hacquard S."/>
        </authorList>
    </citation>
    <scope>NUCLEOTIDE SEQUENCE</scope>
    <source>
        <strain evidence="2">MPI-SDFR-AT-0120</strain>
    </source>
</reference>